<dbReference type="EMBL" id="VUJU01001386">
    <property type="protein sequence ID" value="KAF0765495.1"/>
    <property type="molecule type" value="Genomic_DNA"/>
</dbReference>
<proteinExistence type="predicted"/>
<accession>A0A6G0Z4A5</accession>
<dbReference type="AlphaFoldDB" id="A0A6G0Z4A5"/>
<evidence type="ECO:0000313" key="1">
    <source>
        <dbReference type="EMBL" id="KAF0765495.1"/>
    </source>
</evidence>
<evidence type="ECO:0000313" key="2">
    <source>
        <dbReference type="Proteomes" id="UP000478052"/>
    </source>
</evidence>
<organism evidence="1 2">
    <name type="scientific">Aphis craccivora</name>
    <name type="common">Cowpea aphid</name>
    <dbReference type="NCBI Taxonomy" id="307492"/>
    <lineage>
        <taxon>Eukaryota</taxon>
        <taxon>Metazoa</taxon>
        <taxon>Ecdysozoa</taxon>
        <taxon>Arthropoda</taxon>
        <taxon>Hexapoda</taxon>
        <taxon>Insecta</taxon>
        <taxon>Pterygota</taxon>
        <taxon>Neoptera</taxon>
        <taxon>Paraneoptera</taxon>
        <taxon>Hemiptera</taxon>
        <taxon>Sternorrhyncha</taxon>
        <taxon>Aphidomorpha</taxon>
        <taxon>Aphidoidea</taxon>
        <taxon>Aphididae</taxon>
        <taxon>Aphidini</taxon>
        <taxon>Aphis</taxon>
        <taxon>Aphis</taxon>
    </lineage>
</organism>
<comment type="caution">
    <text evidence="1">The sequence shown here is derived from an EMBL/GenBank/DDBJ whole genome shotgun (WGS) entry which is preliminary data.</text>
</comment>
<reference evidence="1 2" key="1">
    <citation type="submission" date="2019-08" db="EMBL/GenBank/DDBJ databases">
        <title>Whole genome of Aphis craccivora.</title>
        <authorList>
            <person name="Voronova N.V."/>
            <person name="Shulinski R.S."/>
            <person name="Bandarenka Y.V."/>
            <person name="Zhorov D.G."/>
            <person name="Warner D."/>
        </authorList>
    </citation>
    <scope>NUCLEOTIDE SEQUENCE [LARGE SCALE GENOMIC DNA]</scope>
    <source>
        <strain evidence="1">180601</strain>
        <tissue evidence="1">Whole Body</tissue>
    </source>
</reference>
<protein>
    <submittedName>
        <fullName evidence="1">Uncharacterized protein</fullName>
    </submittedName>
</protein>
<keyword evidence="2" id="KW-1185">Reference proteome</keyword>
<name>A0A6G0Z4A5_APHCR</name>
<sequence length="71" mass="8359">MSYKQGYNRTNNISEGWNNNFTKYDELMNSITTMEILKLNTVLLIELKFWCIQTIKNKPPFSPTIRNDILG</sequence>
<dbReference type="Proteomes" id="UP000478052">
    <property type="component" value="Unassembled WGS sequence"/>
</dbReference>
<gene>
    <name evidence="1" type="ORF">FWK35_00003210</name>
</gene>